<reference evidence="3" key="1">
    <citation type="journal article" date="2022" name="Int. J. Mol. Sci.">
        <title>Draft Genome of Tanacetum Coccineum: Genomic Comparison of Closely Related Tanacetum-Family Plants.</title>
        <authorList>
            <person name="Yamashiro T."/>
            <person name="Shiraishi A."/>
            <person name="Nakayama K."/>
            <person name="Satake H."/>
        </authorList>
    </citation>
    <scope>NUCLEOTIDE SEQUENCE</scope>
</reference>
<protein>
    <submittedName>
        <fullName evidence="3">Ribonuclease H-like domain-containing protein</fullName>
    </submittedName>
</protein>
<evidence type="ECO:0000313" key="4">
    <source>
        <dbReference type="Proteomes" id="UP001151760"/>
    </source>
</evidence>
<evidence type="ECO:0000259" key="2">
    <source>
        <dbReference type="Pfam" id="PF07727"/>
    </source>
</evidence>
<comment type="caution">
    <text evidence="3">The sequence shown here is derived from an EMBL/GenBank/DDBJ whole genome shotgun (WGS) entry which is preliminary data.</text>
</comment>
<dbReference type="InterPro" id="IPR013103">
    <property type="entry name" value="RVT_2"/>
</dbReference>
<dbReference type="Proteomes" id="UP001151760">
    <property type="component" value="Unassembled WGS sequence"/>
</dbReference>
<dbReference type="Pfam" id="PF07727">
    <property type="entry name" value="RVT_2"/>
    <property type="match status" value="1"/>
</dbReference>
<gene>
    <name evidence="3" type="ORF">Tco_1113685</name>
</gene>
<proteinExistence type="predicted"/>
<dbReference type="PANTHER" id="PTHR11439">
    <property type="entry name" value="GAG-POL-RELATED RETROTRANSPOSON"/>
    <property type="match status" value="1"/>
</dbReference>
<evidence type="ECO:0000313" key="3">
    <source>
        <dbReference type="EMBL" id="GJU03347.1"/>
    </source>
</evidence>
<feature type="region of interest" description="Disordered" evidence="1">
    <location>
        <begin position="61"/>
        <end position="98"/>
    </location>
</feature>
<accession>A0ABQ5IV69</accession>
<sequence>MHKLNIYYLTRVIFILPRYGTNALSKFSPDSELGLLVVGDRMGLNVENTSDVDHLQFFDSEFPQSPNDDGKDSSVGDGSLQHSDGQDSTQSRRSERQTKVSVRLNDYVLNSNVKYGIKKYVNYSKLSTANLCFATNLNKSVEPTCLSEAMSDPNWPLYQLDVNNAFLYGDLNEDVYMTLPDGYNDENKSKVCRLNKSLYSLKQAPRQWNAKLTTALAEHGFKQSKFDYSLYTKHNGDKFIALLVYVDDIITGNDDIGIKEFKVFLNTKFMIEDLGVLKYFLGIEVVENDLGLCMSQRKYCLELLHEYGLLAAKPVDIPFPKNTILSFEETINDKYLFDFTTYQKLVGKLIYITNTRPDISYVVHCLSQHIHSPLQSHFKATLRVLRYLKGSLGCGIQFYKNFDLKIKAYADADWAKCPKTKSSSKAEYRSMSSTSCEVIWLGDLVGKDTGRKRHVQRWKRGVQAHQPEGGC</sequence>
<name>A0ABQ5IV69_9ASTR</name>
<organism evidence="3 4">
    <name type="scientific">Tanacetum coccineum</name>
    <dbReference type="NCBI Taxonomy" id="301880"/>
    <lineage>
        <taxon>Eukaryota</taxon>
        <taxon>Viridiplantae</taxon>
        <taxon>Streptophyta</taxon>
        <taxon>Embryophyta</taxon>
        <taxon>Tracheophyta</taxon>
        <taxon>Spermatophyta</taxon>
        <taxon>Magnoliopsida</taxon>
        <taxon>eudicotyledons</taxon>
        <taxon>Gunneridae</taxon>
        <taxon>Pentapetalae</taxon>
        <taxon>asterids</taxon>
        <taxon>campanulids</taxon>
        <taxon>Asterales</taxon>
        <taxon>Asteraceae</taxon>
        <taxon>Asteroideae</taxon>
        <taxon>Anthemideae</taxon>
        <taxon>Anthemidinae</taxon>
        <taxon>Tanacetum</taxon>
    </lineage>
</organism>
<feature type="compositionally biased region" description="Polar residues" evidence="1">
    <location>
        <begin position="80"/>
        <end position="89"/>
    </location>
</feature>
<reference evidence="3" key="2">
    <citation type="submission" date="2022-01" db="EMBL/GenBank/DDBJ databases">
        <authorList>
            <person name="Yamashiro T."/>
            <person name="Shiraishi A."/>
            <person name="Satake H."/>
            <person name="Nakayama K."/>
        </authorList>
    </citation>
    <scope>NUCLEOTIDE SEQUENCE</scope>
</reference>
<dbReference type="InterPro" id="IPR043502">
    <property type="entry name" value="DNA/RNA_pol_sf"/>
</dbReference>
<dbReference type="SUPFAM" id="SSF56672">
    <property type="entry name" value="DNA/RNA polymerases"/>
    <property type="match status" value="1"/>
</dbReference>
<feature type="domain" description="Reverse transcriptase Ty1/copia-type" evidence="2">
    <location>
        <begin position="152"/>
        <end position="319"/>
    </location>
</feature>
<evidence type="ECO:0000256" key="1">
    <source>
        <dbReference type="SAM" id="MobiDB-lite"/>
    </source>
</evidence>
<dbReference type="PANTHER" id="PTHR11439:SF470">
    <property type="entry name" value="CYSTEINE-RICH RLK (RECEPTOR-LIKE PROTEIN KINASE) 8"/>
    <property type="match status" value="1"/>
</dbReference>
<dbReference type="EMBL" id="BQNB010021143">
    <property type="protein sequence ID" value="GJU03347.1"/>
    <property type="molecule type" value="Genomic_DNA"/>
</dbReference>
<keyword evidence="4" id="KW-1185">Reference proteome</keyword>